<proteinExistence type="predicted"/>
<dbReference type="Proteomes" id="UP000466586">
    <property type="component" value="Unassembled WGS sequence"/>
</dbReference>
<reference evidence="2 3" key="1">
    <citation type="submission" date="2019-11" db="EMBL/GenBank/DDBJ databases">
        <title>Pedobacter sp. HMF7647 Genome sequencing and assembly.</title>
        <authorList>
            <person name="Kang H."/>
            <person name="Kim H."/>
            <person name="Joh K."/>
        </authorList>
    </citation>
    <scope>NUCLEOTIDE SEQUENCE [LARGE SCALE GENOMIC DNA]</scope>
    <source>
        <strain evidence="2 3">HMF7647</strain>
    </source>
</reference>
<evidence type="ECO:0000313" key="3">
    <source>
        <dbReference type="Proteomes" id="UP000466586"/>
    </source>
</evidence>
<dbReference type="AlphaFoldDB" id="A0A7K1YAB0"/>
<dbReference type="RefSeq" id="WP_160844183.1">
    <property type="nucleotide sequence ID" value="NZ_WVHT01000003.1"/>
</dbReference>
<evidence type="ECO:0000256" key="1">
    <source>
        <dbReference type="SAM" id="SignalP"/>
    </source>
</evidence>
<dbReference type="EMBL" id="WVHT01000003">
    <property type="protein sequence ID" value="MXV51008.1"/>
    <property type="molecule type" value="Genomic_DNA"/>
</dbReference>
<sequence>MKESVICLFLFISSITFAQVKKQDAQADKQNQSSVIYQNKLIHIKWPCGQGKIGEIDLDLLNGNPLLKEIAISAGKQRTVISKSLDPVFILSVGKRDLISQNGWNIFFDKVPLKPHQSYKINFNKGTTKVNKHGSRTTVTIAGMSAPGFTGELELTVYNGSPLFNVAAVVTTQVDSTAILYDAGVVSKSKDWKKISWVKTSDSDTSVAVNSADTAQNQAVKYRAITASSTAGSLAIFPAPHQYFYPLDEAFNLKFTWFGSQYRKMVDGYAIGIRQDLNGDHRFVPWFNAPPKTKQRLGFFCLLSDKDAVDGLTQVKKLTHNDSYKKLDGYKTMASHFHNEFIMKVVRAGKPVPQVPSFINVFKNSGIDIVHLAEFHYTAHPKGPDSLRLSELKDLFEQCRRLSDNEFLLLPGEEPNEFFGGHWLDIFPKPVYWVMSRPSSVPFVQEMPGFGKVYHIGDKEDMLKLLEAENGLAWTAHPRTKGSTGFPDTYKDEPFFKSQHFLGAAWKALPADLSQPRLGKRALDLLDDMNNWGYKKHMISEADLFTIEPENEMYAHLNINYLKLDRLPKYNESWQPILDVMKTGKFFSTTGEILIPDFTVSKISATGIAKVDLQIDWTFPLNFAEIISGDGVKVYREKIDLSDTRAFGKQTFHYNLNLKGRKWARVEVWDVAANGAFSQTIFIGN</sequence>
<organism evidence="2 3">
    <name type="scientific">Hufsiella arboris</name>
    <dbReference type="NCBI Taxonomy" id="2695275"/>
    <lineage>
        <taxon>Bacteria</taxon>
        <taxon>Pseudomonadati</taxon>
        <taxon>Bacteroidota</taxon>
        <taxon>Sphingobacteriia</taxon>
        <taxon>Sphingobacteriales</taxon>
        <taxon>Sphingobacteriaceae</taxon>
        <taxon>Hufsiella</taxon>
    </lineage>
</organism>
<feature type="signal peptide" evidence="1">
    <location>
        <begin position="1"/>
        <end position="18"/>
    </location>
</feature>
<keyword evidence="1" id="KW-0732">Signal</keyword>
<comment type="caution">
    <text evidence="2">The sequence shown here is derived from an EMBL/GenBank/DDBJ whole genome shotgun (WGS) entry which is preliminary data.</text>
</comment>
<feature type="chain" id="PRO_5029539305" evidence="1">
    <location>
        <begin position="19"/>
        <end position="685"/>
    </location>
</feature>
<gene>
    <name evidence="2" type="ORF">GS399_08490</name>
</gene>
<accession>A0A7K1YAB0</accession>
<name>A0A7K1YAB0_9SPHI</name>
<protein>
    <submittedName>
        <fullName evidence="2">Uncharacterized protein</fullName>
    </submittedName>
</protein>
<keyword evidence="3" id="KW-1185">Reference proteome</keyword>
<evidence type="ECO:0000313" key="2">
    <source>
        <dbReference type="EMBL" id="MXV51008.1"/>
    </source>
</evidence>